<dbReference type="SMART" id="SM00092">
    <property type="entry name" value="RNAse_Pc"/>
    <property type="match status" value="1"/>
</dbReference>
<organism evidence="10 11">
    <name type="scientific">Ataeniobius toweri</name>
    <dbReference type="NCBI Taxonomy" id="208326"/>
    <lineage>
        <taxon>Eukaryota</taxon>
        <taxon>Metazoa</taxon>
        <taxon>Chordata</taxon>
        <taxon>Craniata</taxon>
        <taxon>Vertebrata</taxon>
        <taxon>Euteleostomi</taxon>
        <taxon>Actinopterygii</taxon>
        <taxon>Neopterygii</taxon>
        <taxon>Teleostei</taxon>
        <taxon>Neoteleostei</taxon>
        <taxon>Acanthomorphata</taxon>
        <taxon>Ovalentaria</taxon>
        <taxon>Atherinomorphae</taxon>
        <taxon>Cyprinodontiformes</taxon>
        <taxon>Goodeidae</taxon>
        <taxon>Ataeniobius</taxon>
    </lineage>
</organism>
<keyword evidence="5 8" id="KW-0255">Endonuclease</keyword>
<sequence length="134" mass="14974">GIMKIQVVAVLLFALSATEICEALNFFQKHVVPQMAPGDCNTKMKVINEQKKKCKPINTFFLDPKGVLTGICNHGNKKPIMDIDLEIIDCKVDNKKYPHCTYKSVPGKATSVTVLCDQNNVPYHLEDVKRAGRK</sequence>
<keyword evidence="4 8" id="KW-0540">Nuclease</keyword>
<evidence type="ECO:0000256" key="8">
    <source>
        <dbReference type="RuleBase" id="RU000651"/>
    </source>
</evidence>
<dbReference type="Pfam" id="PF00074">
    <property type="entry name" value="RnaseA"/>
    <property type="match status" value="1"/>
</dbReference>
<comment type="similarity">
    <text evidence="2 8">Belongs to the pancreatic ribonuclease family.</text>
</comment>
<evidence type="ECO:0000256" key="1">
    <source>
        <dbReference type="ARBA" id="ARBA00004613"/>
    </source>
</evidence>
<dbReference type="PANTHER" id="PTHR11437:SF10">
    <property type="entry name" value="ANGIOGENIN-RELATED"/>
    <property type="match status" value="1"/>
</dbReference>
<keyword evidence="8" id="KW-0732">Signal</keyword>
<feature type="signal peptide" evidence="8">
    <location>
        <begin position="1"/>
        <end position="23"/>
    </location>
</feature>
<dbReference type="Gene3D" id="3.10.130.10">
    <property type="entry name" value="Ribonuclease A-like domain"/>
    <property type="match status" value="1"/>
</dbReference>
<evidence type="ECO:0000256" key="6">
    <source>
        <dbReference type="ARBA" id="ARBA00022801"/>
    </source>
</evidence>
<evidence type="ECO:0000256" key="4">
    <source>
        <dbReference type="ARBA" id="ARBA00022722"/>
    </source>
</evidence>
<dbReference type="EMBL" id="JAHUTI010044516">
    <property type="protein sequence ID" value="MED6246775.1"/>
    <property type="molecule type" value="Genomic_DNA"/>
</dbReference>
<accession>A0ABU7BAY1</accession>
<dbReference type="PROSITE" id="PS00127">
    <property type="entry name" value="RNASE_PANCREATIC"/>
    <property type="match status" value="1"/>
</dbReference>
<comment type="subcellular location">
    <subcellularLocation>
        <location evidence="1">Secreted</location>
    </subcellularLocation>
</comment>
<keyword evidence="6 8" id="KW-0378">Hydrolase</keyword>
<gene>
    <name evidence="10" type="ORF">ATANTOWER_023335</name>
</gene>
<proteinExistence type="inferred from homology"/>
<dbReference type="Proteomes" id="UP001345963">
    <property type="component" value="Unassembled WGS sequence"/>
</dbReference>
<evidence type="ECO:0000313" key="11">
    <source>
        <dbReference type="Proteomes" id="UP001345963"/>
    </source>
</evidence>
<keyword evidence="3" id="KW-0964">Secreted</keyword>
<evidence type="ECO:0000256" key="5">
    <source>
        <dbReference type="ARBA" id="ARBA00022759"/>
    </source>
</evidence>
<dbReference type="InterPro" id="IPR023411">
    <property type="entry name" value="RNaseA_AS"/>
</dbReference>
<evidence type="ECO:0000256" key="3">
    <source>
        <dbReference type="ARBA" id="ARBA00022525"/>
    </source>
</evidence>
<reference evidence="10 11" key="1">
    <citation type="submission" date="2021-07" db="EMBL/GenBank/DDBJ databases">
        <authorList>
            <person name="Palmer J.M."/>
        </authorList>
    </citation>
    <scope>NUCLEOTIDE SEQUENCE [LARGE SCALE GENOMIC DNA]</scope>
    <source>
        <strain evidence="10 11">AT_MEX2019</strain>
        <tissue evidence="10">Muscle</tissue>
    </source>
</reference>
<keyword evidence="11" id="KW-1185">Reference proteome</keyword>
<comment type="caution">
    <text evidence="10">The sequence shown here is derived from an EMBL/GenBank/DDBJ whole genome shotgun (WGS) entry which is preliminary data.</text>
</comment>
<evidence type="ECO:0000259" key="9">
    <source>
        <dbReference type="SMART" id="SM00092"/>
    </source>
</evidence>
<feature type="domain" description="Ribonuclease A-domain" evidence="9">
    <location>
        <begin position="19"/>
        <end position="129"/>
    </location>
</feature>
<evidence type="ECO:0000313" key="10">
    <source>
        <dbReference type="EMBL" id="MED6246775.1"/>
    </source>
</evidence>
<dbReference type="PANTHER" id="PTHR11437">
    <property type="entry name" value="RIBONUCLEASE"/>
    <property type="match status" value="1"/>
</dbReference>
<evidence type="ECO:0000256" key="7">
    <source>
        <dbReference type="ARBA" id="ARBA00023157"/>
    </source>
</evidence>
<keyword evidence="7" id="KW-1015">Disulfide bond</keyword>
<dbReference type="InterPro" id="IPR036816">
    <property type="entry name" value="RNaseA-like_dom_sf"/>
</dbReference>
<name>A0ABU7BAY1_9TELE</name>
<feature type="non-terminal residue" evidence="10">
    <location>
        <position position="1"/>
    </location>
</feature>
<feature type="chain" id="PRO_5045005948" description="Ribonuclease A-domain domain-containing protein" evidence="8">
    <location>
        <begin position="24"/>
        <end position="134"/>
    </location>
</feature>
<dbReference type="InterPro" id="IPR001427">
    <property type="entry name" value="RNaseA"/>
</dbReference>
<protein>
    <recommendedName>
        <fullName evidence="9">Ribonuclease A-domain domain-containing protein</fullName>
    </recommendedName>
</protein>
<dbReference type="SUPFAM" id="SSF54076">
    <property type="entry name" value="RNase A-like"/>
    <property type="match status" value="1"/>
</dbReference>
<evidence type="ECO:0000256" key="2">
    <source>
        <dbReference type="ARBA" id="ARBA00005600"/>
    </source>
</evidence>
<dbReference type="InterPro" id="IPR023412">
    <property type="entry name" value="RNaseA_domain"/>
</dbReference>